<gene>
    <name evidence="1" type="ORF">PAAG_08001</name>
</gene>
<keyword evidence="2" id="KW-1185">Reference proteome</keyword>
<reference evidence="1 2" key="1">
    <citation type="journal article" date="2011" name="PLoS Genet.">
        <title>Comparative genomic analysis of human fungal pathogens causing paracoccidioidomycosis.</title>
        <authorList>
            <person name="Desjardins C.A."/>
            <person name="Champion M.D."/>
            <person name="Holder J.W."/>
            <person name="Muszewska A."/>
            <person name="Goldberg J."/>
            <person name="Bailao A.M."/>
            <person name="Brigido M.M."/>
            <person name="Ferreira M.E."/>
            <person name="Garcia A.M."/>
            <person name="Grynberg M."/>
            <person name="Gujja S."/>
            <person name="Heiman D.I."/>
            <person name="Henn M.R."/>
            <person name="Kodira C.D."/>
            <person name="Leon-Narvaez H."/>
            <person name="Longo L.V."/>
            <person name="Ma L.J."/>
            <person name="Malavazi I."/>
            <person name="Matsuo A.L."/>
            <person name="Morais F.V."/>
            <person name="Pereira M."/>
            <person name="Rodriguez-Brito S."/>
            <person name="Sakthikumar S."/>
            <person name="Salem-Izacc S.M."/>
            <person name="Sykes S.M."/>
            <person name="Teixeira M.M."/>
            <person name="Vallejo M.C."/>
            <person name="Walter M.E."/>
            <person name="Yandava C."/>
            <person name="Young S."/>
            <person name="Zeng Q."/>
            <person name="Zucker J."/>
            <person name="Felipe M.S."/>
            <person name="Goldman G.H."/>
            <person name="Haas B.J."/>
            <person name="McEwen J.G."/>
            <person name="Nino-Vega G."/>
            <person name="Puccia R."/>
            <person name="San-Blas G."/>
            <person name="Soares C.M."/>
            <person name="Birren B.W."/>
            <person name="Cuomo C.A."/>
        </authorList>
    </citation>
    <scope>NUCLEOTIDE SEQUENCE [LARGE SCALE GENOMIC DNA]</scope>
    <source>
        <strain evidence="2">ATCC MYA-826 / Pb01</strain>
    </source>
</reference>
<name>C1HB60_PARBA</name>
<protein>
    <submittedName>
        <fullName evidence="1">Uncharacterized protein</fullName>
    </submittedName>
</protein>
<dbReference type="GeneID" id="9093290"/>
<dbReference type="HOGENOM" id="CLU_2886399_0_0_1"/>
<sequence>MQAQVRLDGPRRFWRAQYCREEIPLQREARQIWRDVRKKKSSGDVSIPHMDILEDGSFSVQEG</sequence>
<dbReference type="Proteomes" id="UP000002059">
    <property type="component" value="Partially assembled WGS sequence"/>
</dbReference>
<accession>C1HB60</accession>
<proteinExistence type="predicted"/>
<dbReference type="RefSeq" id="XP_002790115.2">
    <property type="nucleotide sequence ID" value="XM_002790069.2"/>
</dbReference>
<dbReference type="KEGG" id="pbl:PAAG_08001"/>
<dbReference type="AlphaFoldDB" id="C1HB60"/>
<evidence type="ECO:0000313" key="2">
    <source>
        <dbReference type="Proteomes" id="UP000002059"/>
    </source>
</evidence>
<evidence type="ECO:0000313" key="1">
    <source>
        <dbReference type="EMBL" id="EEH37583.2"/>
    </source>
</evidence>
<dbReference type="EMBL" id="KN294019">
    <property type="protein sequence ID" value="EEH37583.2"/>
    <property type="molecule type" value="Genomic_DNA"/>
</dbReference>
<dbReference type="VEuPathDB" id="FungiDB:PAAG_08001"/>
<organism evidence="1 2">
    <name type="scientific">Paracoccidioides lutzii (strain ATCC MYA-826 / Pb01)</name>
    <name type="common">Paracoccidioides brasiliensis</name>
    <dbReference type="NCBI Taxonomy" id="502779"/>
    <lineage>
        <taxon>Eukaryota</taxon>
        <taxon>Fungi</taxon>
        <taxon>Dikarya</taxon>
        <taxon>Ascomycota</taxon>
        <taxon>Pezizomycotina</taxon>
        <taxon>Eurotiomycetes</taxon>
        <taxon>Eurotiomycetidae</taxon>
        <taxon>Onygenales</taxon>
        <taxon>Ajellomycetaceae</taxon>
        <taxon>Paracoccidioides</taxon>
    </lineage>
</organism>